<dbReference type="PANTHER" id="PTHR24135:SF28">
    <property type="entry name" value="LD13733P"/>
    <property type="match status" value="1"/>
</dbReference>
<dbReference type="SUPFAM" id="SSF47769">
    <property type="entry name" value="SAM/Pointed domain"/>
    <property type="match status" value="1"/>
</dbReference>
<dbReference type="InterPro" id="IPR001660">
    <property type="entry name" value="SAM"/>
</dbReference>
<dbReference type="GO" id="GO:0035255">
    <property type="term" value="F:ionotropic glutamate receptor binding"/>
    <property type="evidence" value="ECO:0007669"/>
    <property type="project" value="TreeGrafter"/>
</dbReference>
<dbReference type="GO" id="GO:0043197">
    <property type="term" value="C:dendritic spine"/>
    <property type="evidence" value="ECO:0007669"/>
    <property type="project" value="TreeGrafter"/>
</dbReference>
<evidence type="ECO:0000259" key="2">
    <source>
        <dbReference type="PROSITE" id="PS50105"/>
    </source>
</evidence>
<dbReference type="SMART" id="SM00454">
    <property type="entry name" value="SAM"/>
    <property type="match status" value="1"/>
</dbReference>
<dbReference type="AlphaFoldDB" id="A0AAV4SCE3"/>
<proteinExistence type="predicted"/>
<evidence type="ECO:0000313" key="4">
    <source>
        <dbReference type="Proteomes" id="UP001054945"/>
    </source>
</evidence>
<evidence type="ECO:0000256" key="1">
    <source>
        <dbReference type="SAM" id="MobiDB-lite"/>
    </source>
</evidence>
<dbReference type="InterPro" id="IPR013761">
    <property type="entry name" value="SAM/pointed_sf"/>
</dbReference>
<dbReference type="PANTHER" id="PTHR24135">
    <property type="entry name" value="SH3 AND MULTIPLE ANKYRIN REPEAT DOMAINS PROTEIN"/>
    <property type="match status" value="1"/>
</dbReference>
<gene>
    <name evidence="3" type="primary">AVEN_165942_1</name>
    <name evidence="3" type="ORF">CEXT_536401</name>
</gene>
<dbReference type="GO" id="GO:0030160">
    <property type="term" value="F:synaptic receptor adaptor activity"/>
    <property type="evidence" value="ECO:0007669"/>
    <property type="project" value="TreeGrafter"/>
</dbReference>
<dbReference type="Pfam" id="PF00536">
    <property type="entry name" value="SAM_1"/>
    <property type="match status" value="1"/>
</dbReference>
<evidence type="ECO:0000313" key="3">
    <source>
        <dbReference type="EMBL" id="GIY31963.1"/>
    </source>
</evidence>
<keyword evidence="4" id="KW-1185">Reference proteome</keyword>
<name>A0AAV4SCE3_CAEEX</name>
<feature type="region of interest" description="Disordered" evidence="1">
    <location>
        <begin position="32"/>
        <end position="86"/>
    </location>
</feature>
<feature type="compositionally biased region" description="Low complexity" evidence="1">
    <location>
        <begin position="76"/>
        <end position="86"/>
    </location>
</feature>
<dbReference type="GO" id="GO:0045211">
    <property type="term" value="C:postsynaptic membrane"/>
    <property type="evidence" value="ECO:0007669"/>
    <property type="project" value="TreeGrafter"/>
</dbReference>
<dbReference type="PROSITE" id="PS50105">
    <property type="entry name" value="SAM_DOMAIN"/>
    <property type="match status" value="1"/>
</dbReference>
<comment type="caution">
    <text evidence="3">The sequence shown here is derived from an EMBL/GenBank/DDBJ whole genome shotgun (WGS) entry which is preliminary data.</text>
</comment>
<reference evidence="3 4" key="1">
    <citation type="submission" date="2021-06" db="EMBL/GenBank/DDBJ databases">
        <title>Caerostris extrusa draft genome.</title>
        <authorList>
            <person name="Kono N."/>
            <person name="Arakawa K."/>
        </authorList>
    </citation>
    <scope>NUCLEOTIDE SEQUENCE [LARGE SCALE GENOMIC DNA]</scope>
</reference>
<dbReference type="Proteomes" id="UP001054945">
    <property type="component" value="Unassembled WGS sequence"/>
</dbReference>
<dbReference type="Gene3D" id="1.10.150.50">
    <property type="entry name" value="Transcription Factor, Ets-1"/>
    <property type="match status" value="1"/>
</dbReference>
<organism evidence="3 4">
    <name type="scientific">Caerostris extrusa</name>
    <name type="common">Bark spider</name>
    <name type="synonym">Caerostris bankana</name>
    <dbReference type="NCBI Taxonomy" id="172846"/>
    <lineage>
        <taxon>Eukaryota</taxon>
        <taxon>Metazoa</taxon>
        <taxon>Ecdysozoa</taxon>
        <taxon>Arthropoda</taxon>
        <taxon>Chelicerata</taxon>
        <taxon>Arachnida</taxon>
        <taxon>Araneae</taxon>
        <taxon>Araneomorphae</taxon>
        <taxon>Entelegynae</taxon>
        <taxon>Araneoidea</taxon>
        <taxon>Araneidae</taxon>
        <taxon>Caerostris</taxon>
    </lineage>
</organism>
<dbReference type="InterPro" id="IPR051569">
    <property type="entry name" value="SHANK"/>
</dbReference>
<feature type="domain" description="SAM" evidence="2">
    <location>
        <begin position="122"/>
        <end position="184"/>
    </location>
</feature>
<accession>A0AAV4SCE3</accession>
<protein>
    <submittedName>
        <fullName evidence="3">SAM domain-containing protein</fullName>
    </submittedName>
</protein>
<feature type="compositionally biased region" description="Low complexity" evidence="1">
    <location>
        <begin position="55"/>
        <end position="68"/>
    </location>
</feature>
<dbReference type="GO" id="GO:0014069">
    <property type="term" value="C:postsynaptic density"/>
    <property type="evidence" value="ECO:0007669"/>
    <property type="project" value="TreeGrafter"/>
</dbReference>
<dbReference type="EMBL" id="BPLR01009440">
    <property type="protein sequence ID" value="GIY31963.1"/>
    <property type="molecule type" value="Genomic_DNA"/>
</dbReference>
<sequence>MHHHPHNMMPNNLTASPTKTMTLSVAGILPHHSIPPHQQIRHESNCNTLPHPGSRMMMPPQALQQQHALPHHRPSNHSNNNNSSSNSTLIHKAEQLETPRMMGPIPPIPQHKEFRQKPLHQWNMKDVSDWLESLFSTGYKITFAEAGITGSKLANMDNNDLMGLGVKQAGHRLNMERSIKWYLK</sequence>